<dbReference type="GO" id="GO:0006364">
    <property type="term" value="P:rRNA processing"/>
    <property type="evidence" value="ECO:0007669"/>
    <property type="project" value="TreeGrafter"/>
</dbReference>
<dbReference type="Proteomes" id="UP001320245">
    <property type="component" value="Unassembled WGS sequence"/>
</dbReference>
<evidence type="ECO:0000256" key="6">
    <source>
        <dbReference type="SAM" id="MobiDB-lite"/>
    </source>
</evidence>
<reference evidence="8 9" key="1">
    <citation type="journal article" date="2023" name="PLoS ONE">
        <title>Cytospora paraplurivora sp. nov. isolated from orchards with fruit tree decline syndrome in Ontario, Canada.</title>
        <authorList>
            <person name="Ilyukhin E."/>
            <person name="Nguyen H.D.T."/>
            <person name="Castle A.J."/>
            <person name="Ellouze W."/>
        </authorList>
    </citation>
    <scope>NUCLEOTIDE SEQUENCE [LARGE SCALE GENOMIC DNA]</scope>
    <source>
        <strain evidence="8 9">FDS-564</strain>
    </source>
</reference>
<keyword evidence="9" id="KW-1185">Reference proteome</keyword>
<evidence type="ECO:0000256" key="2">
    <source>
        <dbReference type="ARBA" id="ARBA00010511"/>
    </source>
</evidence>
<dbReference type="EMBL" id="JAJSPL020000016">
    <property type="protein sequence ID" value="KAK7742038.1"/>
    <property type="molecule type" value="Genomic_DNA"/>
</dbReference>
<feature type="compositionally biased region" description="Low complexity" evidence="6">
    <location>
        <begin position="485"/>
        <end position="498"/>
    </location>
</feature>
<dbReference type="PANTHER" id="PTHR34105">
    <property type="entry name" value="PROLINE-, GLUTAMIC ACID- AND LEUCINE-RICH PROTEIN 1"/>
    <property type="match status" value="1"/>
</dbReference>
<keyword evidence="5" id="KW-0175">Coiled coil</keyword>
<evidence type="ECO:0000313" key="8">
    <source>
        <dbReference type="EMBL" id="KAK7742038.1"/>
    </source>
</evidence>
<protein>
    <recommendedName>
        <fullName evidence="3">Pre-rRNA-processing protein RIX1</fullName>
    </recommendedName>
</protein>
<dbReference type="PANTHER" id="PTHR34105:SF1">
    <property type="entry name" value="PROLINE-, GLUTAMIC ACID- AND LEUCINE-RICH PROTEIN 1"/>
    <property type="match status" value="1"/>
</dbReference>
<gene>
    <name evidence="8" type="ORF">SLS53_004624</name>
</gene>
<accession>A0AAN9UEM3</accession>
<name>A0AAN9UEM3_9PEZI</name>
<dbReference type="GO" id="GO:0005634">
    <property type="term" value="C:nucleus"/>
    <property type="evidence" value="ECO:0007669"/>
    <property type="project" value="UniProtKB-SubCell"/>
</dbReference>
<evidence type="ECO:0000256" key="1">
    <source>
        <dbReference type="ARBA" id="ARBA00004123"/>
    </source>
</evidence>
<evidence type="ECO:0000313" key="9">
    <source>
        <dbReference type="Proteomes" id="UP001320245"/>
    </source>
</evidence>
<keyword evidence="4" id="KW-0539">Nucleus</keyword>
<feature type="compositionally biased region" description="Low complexity" evidence="6">
    <location>
        <begin position="684"/>
        <end position="701"/>
    </location>
</feature>
<feature type="compositionally biased region" description="Basic and acidic residues" evidence="6">
    <location>
        <begin position="743"/>
        <end position="753"/>
    </location>
</feature>
<comment type="subcellular location">
    <subcellularLocation>
        <location evidence="1">Nucleus</location>
    </subcellularLocation>
</comment>
<feature type="compositionally biased region" description="Acidic residues" evidence="6">
    <location>
        <begin position="754"/>
        <end position="764"/>
    </location>
</feature>
<feature type="domain" description="Pre-rRNA-processing protein RIX1 N-terminal" evidence="7">
    <location>
        <begin position="7"/>
        <end position="216"/>
    </location>
</feature>
<evidence type="ECO:0000256" key="5">
    <source>
        <dbReference type="SAM" id="Coils"/>
    </source>
</evidence>
<sequence length="781" mass="84417">MSLPPELQVLCRRLTSTDPTDLPALCPSLVNYVHRCKTVLSLPADQKLKEGSPEASVLVNKLRTHITTLLNNGRSQPGRFSAAILIKAIIDVGGWESLRTSESWVRGLLTIVQKNDPYPAKEIAIITLARIYSLLHEYPALVREIATPTLPSFVTACLDIVKPPSSSKAAPPPLRLVETIANALCTITPLYPTTVRTFSARIKAAFRAYVAPTASDKLGVPQGLRDASRQLFILQHYTSPKNGNAAEWAAAVARFTSGSHATADQVFRAVQESWESNSGYVRKAVSFEVEPHGGGDSAEELPSWAGLSHGAERLIGLLETLGEFFRCPTKTPVTTPVSAILDLTARVTLILPPRRGSRNQDDTQLNSAIGREEKDELWSVLPDIHVAIIDLLIALVQRLKDNAIPIAADILHQAVRIFDADQHIPIVRERGYVLVRKLLLLHGPTLPKLSVSSLDRIVQGCCKDLFSASGHAPREQKPAAKDAASQQKGNNKASSSKASSNADAYLKIESAAHAATTDLTSTHLEACSALLPTLLSHLPQQHLKQTLRALIDRTAVLSRNRDAMVASVLNQYRTPNGKALASVFPFLARDFPRDQSVELLRSNLQAASWSALAAAEEGDDEDLLEQLQAKSKDQGEEEEVVEEEELNAADAEAEAVDEEMADATVAAPQGGFNLSTTQEPADKSTSVAAESTTVATRATRSGSKKTVMLSSTLKRKTEESEPPAKRIDNGNKSPEVFGGVTGAEDKMDVVKEGADEDSDDDSDDGSVHLNATLDDDSEDEE</sequence>
<proteinExistence type="inferred from homology"/>
<evidence type="ECO:0000256" key="4">
    <source>
        <dbReference type="ARBA" id="ARBA00023242"/>
    </source>
</evidence>
<dbReference type="SUPFAM" id="SSF48371">
    <property type="entry name" value="ARM repeat"/>
    <property type="match status" value="1"/>
</dbReference>
<feature type="region of interest" description="Disordered" evidence="6">
    <location>
        <begin position="670"/>
        <end position="781"/>
    </location>
</feature>
<evidence type="ECO:0000256" key="3">
    <source>
        <dbReference type="ARBA" id="ARBA00021502"/>
    </source>
</evidence>
<dbReference type="Pfam" id="PF08167">
    <property type="entry name" value="RIX1"/>
    <property type="match status" value="1"/>
</dbReference>
<feature type="compositionally biased region" description="Basic and acidic residues" evidence="6">
    <location>
        <begin position="715"/>
        <end position="729"/>
    </location>
</feature>
<feature type="coiled-coil region" evidence="5">
    <location>
        <begin position="624"/>
        <end position="666"/>
    </location>
</feature>
<organism evidence="8 9">
    <name type="scientific">Cytospora paraplurivora</name>
    <dbReference type="NCBI Taxonomy" id="2898453"/>
    <lineage>
        <taxon>Eukaryota</taxon>
        <taxon>Fungi</taxon>
        <taxon>Dikarya</taxon>
        <taxon>Ascomycota</taxon>
        <taxon>Pezizomycotina</taxon>
        <taxon>Sordariomycetes</taxon>
        <taxon>Sordariomycetidae</taxon>
        <taxon>Diaporthales</taxon>
        <taxon>Cytosporaceae</taxon>
        <taxon>Cytospora</taxon>
    </lineage>
</organism>
<comment type="similarity">
    <text evidence="2">Belongs to the RIX1/PELP1 family.</text>
</comment>
<comment type="caution">
    <text evidence="8">The sequence shown here is derived from an EMBL/GenBank/DDBJ whole genome shotgun (WGS) entry which is preliminary data.</text>
</comment>
<dbReference type="AlphaFoldDB" id="A0AAN9UEM3"/>
<dbReference type="InterPro" id="IPR016024">
    <property type="entry name" value="ARM-type_fold"/>
</dbReference>
<feature type="region of interest" description="Disordered" evidence="6">
    <location>
        <begin position="469"/>
        <end position="498"/>
    </location>
</feature>
<dbReference type="InterPro" id="IPR012583">
    <property type="entry name" value="RIX1_N"/>
</dbReference>
<evidence type="ECO:0000259" key="7">
    <source>
        <dbReference type="Pfam" id="PF08167"/>
    </source>
</evidence>